<accession>U9TFA3</accession>
<gene>
    <name evidence="1" type="ORF">GLOINDRAFT_36145</name>
</gene>
<organism evidence="1">
    <name type="scientific">Rhizophagus irregularis (strain DAOM 181602 / DAOM 197198 / MUCL 43194)</name>
    <name type="common">Arbuscular mycorrhizal fungus</name>
    <name type="synonym">Glomus intraradices</name>
    <dbReference type="NCBI Taxonomy" id="747089"/>
    <lineage>
        <taxon>Eukaryota</taxon>
        <taxon>Fungi</taxon>
        <taxon>Fungi incertae sedis</taxon>
        <taxon>Mucoromycota</taxon>
        <taxon>Glomeromycotina</taxon>
        <taxon>Glomeromycetes</taxon>
        <taxon>Glomerales</taxon>
        <taxon>Glomeraceae</taxon>
        <taxon>Rhizophagus</taxon>
    </lineage>
</organism>
<sequence>MYNNTSDFNYANNIPYDMYVGWECVFGCGCGKGVWVWEWVWSVVLVCGFGCGLGVGVFGLGVDLGEPSEPSDQVTKTIKYMKVVCQQSGVDLCDCYRAIGGYKIRSSVRVTYSGFAGFYNLFMLIFF</sequence>
<proteinExistence type="predicted"/>
<evidence type="ECO:0000313" key="1">
    <source>
        <dbReference type="EMBL" id="ESA04978.1"/>
    </source>
</evidence>
<dbReference type="AlphaFoldDB" id="U9TFA3"/>
<protein>
    <submittedName>
        <fullName evidence="1">Uncharacterized protein</fullName>
    </submittedName>
</protein>
<dbReference type="EMBL" id="KI293676">
    <property type="protein sequence ID" value="ESA04978.1"/>
    <property type="molecule type" value="Genomic_DNA"/>
</dbReference>
<dbReference type="HOGENOM" id="CLU_1971674_0_0_1"/>
<name>U9TFA3_RHIID</name>
<reference evidence="1" key="1">
    <citation type="submission" date="2013-07" db="EMBL/GenBank/DDBJ databases">
        <title>The genome of an arbuscular mycorrhizal fungus provides insights into the evolution of the oldest plant symbiosis.</title>
        <authorList>
            <consortium name="DOE Joint Genome Institute"/>
            <person name="Tisserant E."/>
            <person name="Malbreil M."/>
            <person name="Kuo A."/>
            <person name="Kohler A."/>
            <person name="Symeonidi A."/>
            <person name="Balestrini R."/>
            <person name="Charron P."/>
            <person name="Duensing N."/>
            <person name="Frei-dit-Frey N."/>
            <person name="Gianinazzi-Pearson V."/>
            <person name="Gilbert B."/>
            <person name="Handa Y."/>
            <person name="Hijri M."/>
            <person name="Kaul R."/>
            <person name="Kawaguchi M."/>
            <person name="Krajinski F."/>
            <person name="Lammers P."/>
            <person name="Lapierre D."/>
            <person name="Masclaux F.G."/>
            <person name="Murat C."/>
            <person name="Morin E."/>
            <person name="Ndikumana S."/>
            <person name="Pagni M."/>
            <person name="Petitpierre D."/>
            <person name="Requena N."/>
            <person name="Rosikiewicz P."/>
            <person name="Riley R."/>
            <person name="Saito K."/>
            <person name="San Clemente H."/>
            <person name="Shapiro H."/>
            <person name="van Tuinen D."/>
            <person name="Becard G."/>
            <person name="Bonfante P."/>
            <person name="Paszkowski U."/>
            <person name="Shachar-Hill Y."/>
            <person name="Young J.P."/>
            <person name="Sanders I.R."/>
            <person name="Henrissat B."/>
            <person name="Rensing S.A."/>
            <person name="Grigoriev I.V."/>
            <person name="Corradi N."/>
            <person name="Roux C."/>
            <person name="Martin F."/>
        </authorList>
    </citation>
    <scope>NUCLEOTIDE SEQUENCE</scope>
    <source>
        <strain evidence="1">DAOM 197198</strain>
    </source>
</reference>